<organism evidence="1 2">
    <name type="scientific">Entomophthora muscae</name>
    <dbReference type="NCBI Taxonomy" id="34485"/>
    <lineage>
        <taxon>Eukaryota</taxon>
        <taxon>Fungi</taxon>
        <taxon>Fungi incertae sedis</taxon>
        <taxon>Zoopagomycota</taxon>
        <taxon>Entomophthoromycotina</taxon>
        <taxon>Entomophthoromycetes</taxon>
        <taxon>Entomophthorales</taxon>
        <taxon>Entomophthoraceae</taxon>
        <taxon>Entomophthora</taxon>
    </lineage>
</organism>
<comment type="caution">
    <text evidence="1">The sequence shown here is derived from an EMBL/GenBank/DDBJ whole genome shotgun (WGS) entry which is preliminary data.</text>
</comment>
<sequence>MRHPKKTSPELDASSHFTSIPEAWAAVAVELLIKFQSAPEFGVEKGREAYQALFDVAWYCVVNGRAPLRNEILAPQVDLTKFNHDSNHLKVAHGQPYASHRVCGIVPRV</sequence>
<dbReference type="EMBL" id="QTSX02007221">
    <property type="protein sequence ID" value="KAJ9049541.1"/>
    <property type="molecule type" value="Genomic_DNA"/>
</dbReference>
<gene>
    <name evidence="1" type="ORF">DSO57_1023344</name>
</gene>
<keyword evidence="2" id="KW-1185">Reference proteome</keyword>
<name>A0ACC2RHN1_9FUNG</name>
<dbReference type="Proteomes" id="UP001165960">
    <property type="component" value="Unassembled WGS sequence"/>
</dbReference>
<proteinExistence type="predicted"/>
<evidence type="ECO:0000313" key="1">
    <source>
        <dbReference type="EMBL" id="KAJ9049541.1"/>
    </source>
</evidence>
<reference evidence="1" key="1">
    <citation type="submission" date="2022-04" db="EMBL/GenBank/DDBJ databases">
        <title>Genome of the entomopathogenic fungus Entomophthora muscae.</title>
        <authorList>
            <person name="Elya C."/>
            <person name="Lovett B.R."/>
            <person name="Lee E."/>
            <person name="Macias A.M."/>
            <person name="Hajek A.E."/>
            <person name="De Bivort B.L."/>
            <person name="Kasson M.T."/>
            <person name="De Fine Licht H.H."/>
            <person name="Stajich J.E."/>
        </authorList>
    </citation>
    <scope>NUCLEOTIDE SEQUENCE</scope>
    <source>
        <strain evidence="1">Berkeley</strain>
    </source>
</reference>
<evidence type="ECO:0000313" key="2">
    <source>
        <dbReference type="Proteomes" id="UP001165960"/>
    </source>
</evidence>
<accession>A0ACC2RHN1</accession>
<protein>
    <submittedName>
        <fullName evidence="1">Uncharacterized protein</fullName>
    </submittedName>
</protein>